<feature type="compositionally biased region" description="Low complexity" evidence="2">
    <location>
        <begin position="134"/>
        <end position="145"/>
    </location>
</feature>
<organism evidence="3 4">
    <name type="scientific">Eleusine coracana subsp. coracana</name>
    <dbReference type="NCBI Taxonomy" id="191504"/>
    <lineage>
        <taxon>Eukaryota</taxon>
        <taxon>Viridiplantae</taxon>
        <taxon>Streptophyta</taxon>
        <taxon>Embryophyta</taxon>
        <taxon>Tracheophyta</taxon>
        <taxon>Spermatophyta</taxon>
        <taxon>Magnoliopsida</taxon>
        <taxon>Liliopsida</taxon>
        <taxon>Poales</taxon>
        <taxon>Poaceae</taxon>
        <taxon>PACMAD clade</taxon>
        <taxon>Chloridoideae</taxon>
        <taxon>Cynodonteae</taxon>
        <taxon>Eleusininae</taxon>
        <taxon>Eleusine</taxon>
    </lineage>
</organism>
<dbReference type="InterPro" id="IPR050587">
    <property type="entry name" value="GNT1/Glycosyltrans_8"/>
</dbReference>
<name>A0AAV5DVS1_ELECO</name>
<dbReference type="EMBL" id="BQKI01000071">
    <property type="protein sequence ID" value="GJN14465.1"/>
    <property type="molecule type" value="Genomic_DNA"/>
</dbReference>
<keyword evidence="4" id="KW-1185">Reference proteome</keyword>
<keyword evidence="1" id="KW-0464">Manganese</keyword>
<evidence type="ECO:0000313" key="4">
    <source>
        <dbReference type="Proteomes" id="UP001054889"/>
    </source>
</evidence>
<dbReference type="PANTHER" id="PTHR11183">
    <property type="entry name" value="GLYCOGENIN SUBFAMILY MEMBER"/>
    <property type="match status" value="1"/>
</dbReference>
<accession>A0AAV5DVS1</accession>
<dbReference type="AlphaFoldDB" id="A0AAV5DVS1"/>
<proteinExistence type="predicted"/>
<sequence>MKETKTQLFGADPPVLYVLHYLGLKPWLCFRDYDCNWNILGMRGFASDVAHARWWKVHDNMPGRLQSYCALRTRQKAALEWFRRQAEKANFSDGHWRRNITDTRLKLCFEKFCFWESMLSHWGENKGTKQGPPATKTTTSSLASS</sequence>
<protein>
    <submittedName>
        <fullName evidence="3">Uncharacterized protein</fullName>
    </submittedName>
</protein>
<comment type="caution">
    <text evidence="3">The sequence shown here is derived from an EMBL/GenBank/DDBJ whole genome shotgun (WGS) entry which is preliminary data.</text>
</comment>
<evidence type="ECO:0000256" key="1">
    <source>
        <dbReference type="ARBA" id="ARBA00023211"/>
    </source>
</evidence>
<gene>
    <name evidence="3" type="primary">gb01299</name>
    <name evidence="3" type="ORF">PR202_gb01299</name>
</gene>
<feature type="region of interest" description="Disordered" evidence="2">
    <location>
        <begin position="124"/>
        <end position="145"/>
    </location>
</feature>
<dbReference type="Proteomes" id="UP001054889">
    <property type="component" value="Unassembled WGS sequence"/>
</dbReference>
<evidence type="ECO:0000256" key="2">
    <source>
        <dbReference type="SAM" id="MobiDB-lite"/>
    </source>
</evidence>
<evidence type="ECO:0000313" key="3">
    <source>
        <dbReference type="EMBL" id="GJN14465.1"/>
    </source>
</evidence>
<reference evidence="3" key="2">
    <citation type="submission" date="2021-12" db="EMBL/GenBank/DDBJ databases">
        <title>Resequencing data analysis of finger millet.</title>
        <authorList>
            <person name="Hatakeyama M."/>
            <person name="Aluri S."/>
            <person name="Balachadran M.T."/>
            <person name="Sivarajan S.R."/>
            <person name="Poveda L."/>
            <person name="Shimizu-Inatsugi R."/>
            <person name="Schlapbach R."/>
            <person name="Sreeman S.M."/>
            <person name="Shimizu K.K."/>
        </authorList>
    </citation>
    <scope>NUCLEOTIDE SEQUENCE</scope>
</reference>
<reference evidence="3" key="1">
    <citation type="journal article" date="2018" name="DNA Res.">
        <title>Multiple hybrid de novo genome assembly of finger millet, an orphan allotetraploid crop.</title>
        <authorList>
            <person name="Hatakeyama M."/>
            <person name="Aluri S."/>
            <person name="Balachadran M.T."/>
            <person name="Sivarajan S.R."/>
            <person name="Patrignani A."/>
            <person name="Gruter S."/>
            <person name="Poveda L."/>
            <person name="Shimizu-Inatsugi R."/>
            <person name="Baeten J."/>
            <person name="Francoijs K.J."/>
            <person name="Nataraja K.N."/>
            <person name="Reddy Y.A.N."/>
            <person name="Phadnis S."/>
            <person name="Ravikumar R.L."/>
            <person name="Schlapbach R."/>
            <person name="Sreeman S.M."/>
            <person name="Shimizu K.K."/>
        </authorList>
    </citation>
    <scope>NUCLEOTIDE SEQUENCE</scope>
</reference>